<dbReference type="Pfam" id="PF13718">
    <property type="entry name" value="GNAT_acetyltr_2"/>
    <property type="match status" value="1"/>
</dbReference>
<dbReference type="InterPro" id="IPR027417">
    <property type="entry name" value="P-loop_NTPase"/>
</dbReference>
<evidence type="ECO:0000256" key="7">
    <source>
        <dbReference type="ARBA" id="ARBA00023242"/>
    </source>
</evidence>
<evidence type="ECO:0000256" key="1">
    <source>
        <dbReference type="ARBA" id="ARBA00004604"/>
    </source>
</evidence>
<feature type="binding site" evidence="10">
    <location>
        <begin position="547"/>
        <end position="553"/>
    </location>
    <ligand>
        <name>acetyl-CoA</name>
        <dbReference type="ChEBI" id="CHEBI:57288"/>
    </ligand>
</feature>
<dbReference type="Gene3D" id="3.40.630.30">
    <property type="match status" value="1"/>
</dbReference>
<dbReference type="InterPro" id="IPR033688">
    <property type="entry name" value="NAT10"/>
</dbReference>
<evidence type="ECO:0000256" key="5">
    <source>
        <dbReference type="ARBA" id="ARBA00022741"/>
    </source>
</evidence>
<comment type="function">
    <text evidence="10">RNA cytidine acetyltransferase with specificity toward both 18S rRNA and tRNAs. Catalyzes the formation of N(4)-acetylcytidine (ac4C) in 18S rRNA. Required for early nucleolar cleavages of precursor rRNA at sites A0, A1 and A2 during 18S rRNA synthesis. Catalyzes the formation of ac4C in serine and leucine tRNAs. Requires a tRNA-binding adapter protein for full tRNA acetyltransferase activity but not for 18S rRNA acetylation.</text>
</comment>
<comment type="similarity">
    <text evidence="10">Belongs to the RNA cytidine acetyltransferase family. NAT10 subfamily.</text>
</comment>
<keyword evidence="17" id="KW-1185">Reference proteome</keyword>
<reference evidence="16" key="1">
    <citation type="submission" date="2016-11" db="EMBL/GenBank/DDBJ databases">
        <title>The genome of Nicotiana attenuata.</title>
        <authorList>
            <person name="Xu S."/>
            <person name="Brockmoeller T."/>
            <person name="Gaquerel E."/>
            <person name="Navarro A."/>
            <person name="Kuhl H."/>
            <person name="Gase K."/>
            <person name="Ling Z."/>
            <person name="Zhou W."/>
            <person name="Kreitzer C."/>
            <person name="Stanke M."/>
            <person name="Tang H."/>
            <person name="Lyons E."/>
            <person name="Pandey P."/>
            <person name="Pandey S.P."/>
            <person name="Timmermann B."/>
            <person name="Baldwin I.T."/>
        </authorList>
    </citation>
    <scope>NUCLEOTIDE SEQUENCE [LARGE SCALE GENOMIC DNA]</scope>
    <source>
        <strain evidence="16">UT</strain>
    </source>
</reference>
<dbReference type="InterPro" id="IPR000182">
    <property type="entry name" value="GNAT_dom"/>
</dbReference>
<feature type="compositionally biased region" description="Basic residues" evidence="11">
    <location>
        <begin position="892"/>
        <end position="910"/>
    </location>
</feature>
<name>A0A1J6KAY1_NICAT</name>
<dbReference type="PANTHER" id="PTHR10925:SF5">
    <property type="entry name" value="RNA CYTIDINE ACETYLTRANSFERASE"/>
    <property type="match status" value="1"/>
</dbReference>
<feature type="binding site" evidence="10">
    <location>
        <position position="381"/>
    </location>
    <ligand>
        <name>ATP</name>
        <dbReference type="ChEBI" id="CHEBI:30616"/>
    </ligand>
</feature>
<evidence type="ECO:0000256" key="4">
    <source>
        <dbReference type="ARBA" id="ARBA00022694"/>
    </source>
</evidence>
<protein>
    <recommendedName>
        <fullName evidence="9 10">RNA cytidine acetyltransferase</fullName>
        <ecNumber evidence="10">2.3.1.-</ecNumber>
    </recommendedName>
    <alternativeName>
        <fullName evidence="10">18S rRNA cytosine acetyltransferase</fullName>
    </alternativeName>
</protein>
<keyword evidence="7 10" id="KW-0539">Nucleus</keyword>
<keyword evidence="4 10" id="KW-0819">tRNA processing</keyword>
<dbReference type="STRING" id="49451.A0A1J6KAY1"/>
<dbReference type="GO" id="GO:0005524">
    <property type="term" value="F:ATP binding"/>
    <property type="evidence" value="ECO:0007669"/>
    <property type="project" value="UniProtKB-UniRule"/>
</dbReference>
<keyword evidence="5 10" id="KW-0547">Nucleotide-binding</keyword>
<feature type="domain" description="Possible tRNA binding" evidence="15">
    <location>
        <begin position="682"/>
        <end position="807"/>
    </location>
</feature>
<dbReference type="GO" id="GO:1904812">
    <property type="term" value="P:rRNA acetylation involved in maturation of SSU-rRNA"/>
    <property type="evidence" value="ECO:0007669"/>
    <property type="project" value="InterPro"/>
</dbReference>
<dbReference type="AlphaFoldDB" id="A0A1J6KAY1"/>
<dbReference type="FunFam" id="3.40.50.300:FF:002218">
    <property type="entry name" value="tRNA(Met) cytidine acetyltransferase TmcA"/>
    <property type="match status" value="1"/>
</dbReference>
<feature type="domain" description="N-acetyltransferase" evidence="14">
    <location>
        <begin position="439"/>
        <end position="668"/>
    </location>
</feature>
<comment type="subcellular location">
    <subcellularLocation>
        <location evidence="1 10">Nucleus</location>
        <location evidence="1 10">Nucleolus</location>
    </subcellularLocation>
</comment>
<dbReference type="HAMAP" id="MF_03211">
    <property type="entry name" value="RNA_acetyltr_Nat10"/>
    <property type="match status" value="1"/>
</dbReference>
<dbReference type="GO" id="GO:0051391">
    <property type="term" value="P:tRNA acetylation"/>
    <property type="evidence" value="ECO:0007669"/>
    <property type="project" value="UniProtKB-UniRule"/>
</dbReference>
<evidence type="ECO:0000256" key="6">
    <source>
        <dbReference type="ARBA" id="ARBA00022840"/>
    </source>
</evidence>
<evidence type="ECO:0000256" key="11">
    <source>
        <dbReference type="SAM" id="MobiDB-lite"/>
    </source>
</evidence>
<dbReference type="InterPro" id="IPR007807">
    <property type="entry name" value="TcmA/NAT10_helicase"/>
</dbReference>
<dbReference type="GO" id="GO:1990883">
    <property type="term" value="F:18S rRNA cytidine N-acetyltransferase activity"/>
    <property type="evidence" value="ECO:0007669"/>
    <property type="project" value="TreeGrafter"/>
</dbReference>
<evidence type="ECO:0000256" key="10">
    <source>
        <dbReference type="HAMAP-Rule" id="MF_03211"/>
    </source>
</evidence>
<feature type="domain" description="TmcA/NAT10 N-terminal" evidence="13">
    <location>
        <begin position="24"/>
        <end position="118"/>
    </location>
</feature>
<feature type="compositionally biased region" description="Basic and acidic residues" evidence="11">
    <location>
        <begin position="881"/>
        <end position="891"/>
    </location>
</feature>
<evidence type="ECO:0000259" key="13">
    <source>
        <dbReference type="Pfam" id="PF08351"/>
    </source>
</evidence>
<dbReference type="InterPro" id="IPR027992">
    <property type="entry name" value="tRNA_bind_dom"/>
</dbReference>
<keyword evidence="3 10" id="KW-0808">Transferase</keyword>
<dbReference type="Gene3D" id="3.40.50.11040">
    <property type="match status" value="1"/>
</dbReference>
<dbReference type="InterPro" id="IPR032672">
    <property type="entry name" value="TmcA/NAT10/Kre33"/>
</dbReference>
<keyword evidence="6 10" id="KW-0067">ATP-binding</keyword>
<dbReference type="PANTHER" id="PTHR10925">
    <property type="entry name" value="N-ACETYLTRANSFERASE 10"/>
    <property type="match status" value="1"/>
</dbReference>
<comment type="caution">
    <text evidence="16">The sequence shown here is derived from an EMBL/GenBank/DDBJ whole genome shotgun (WGS) entry which is preliminary data.</text>
</comment>
<keyword evidence="2 10" id="KW-0698">rRNA processing</keyword>
<dbReference type="GO" id="GO:0000049">
    <property type="term" value="F:tRNA binding"/>
    <property type="evidence" value="ECO:0007669"/>
    <property type="project" value="TreeGrafter"/>
</dbReference>
<dbReference type="Proteomes" id="UP000187609">
    <property type="component" value="Unassembled WGS sequence"/>
</dbReference>
<dbReference type="SMR" id="A0A1J6KAY1"/>
<comment type="catalytic activity">
    <reaction evidence="10">
        <text>a cytidine in tRNA + acetyl-CoA + ATP + H2O = an N(4)-acetylcytidine in tRNA + ADP + phosphate + CoA + H(+)</text>
        <dbReference type="Rhea" id="RHEA:53876"/>
        <dbReference type="Rhea" id="RHEA-COMP:13670"/>
        <dbReference type="Rhea" id="RHEA-COMP:13671"/>
        <dbReference type="ChEBI" id="CHEBI:15377"/>
        <dbReference type="ChEBI" id="CHEBI:15378"/>
        <dbReference type="ChEBI" id="CHEBI:30616"/>
        <dbReference type="ChEBI" id="CHEBI:43474"/>
        <dbReference type="ChEBI" id="CHEBI:57287"/>
        <dbReference type="ChEBI" id="CHEBI:57288"/>
        <dbReference type="ChEBI" id="CHEBI:74900"/>
        <dbReference type="ChEBI" id="CHEBI:82748"/>
        <dbReference type="ChEBI" id="CHEBI:456216"/>
    </reaction>
</comment>
<feature type="binding site" evidence="10">
    <location>
        <begin position="208"/>
        <end position="217"/>
    </location>
    <ligand>
        <name>ATP</name>
        <dbReference type="ChEBI" id="CHEBI:30616"/>
    </ligand>
</feature>
<gene>
    <name evidence="16" type="ORF">A4A49_34980</name>
</gene>
<evidence type="ECO:0000259" key="12">
    <source>
        <dbReference type="Pfam" id="PF05127"/>
    </source>
</evidence>
<dbReference type="EMBL" id="MJEQ01002481">
    <property type="protein sequence ID" value="OIT27221.1"/>
    <property type="molecule type" value="Genomic_DNA"/>
</dbReference>
<organism evidence="16 17">
    <name type="scientific">Nicotiana attenuata</name>
    <name type="common">Coyote tobacco</name>
    <dbReference type="NCBI Taxonomy" id="49451"/>
    <lineage>
        <taxon>Eukaryota</taxon>
        <taxon>Viridiplantae</taxon>
        <taxon>Streptophyta</taxon>
        <taxon>Embryophyta</taxon>
        <taxon>Tracheophyta</taxon>
        <taxon>Spermatophyta</taxon>
        <taxon>Magnoliopsida</taxon>
        <taxon>eudicotyledons</taxon>
        <taxon>Gunneridae</taxon>
        <taxon>Pentapetalae</taxon>
        <taxon>asterids</taxon>
        <taxon>lamiids</taxon>
        <taxon>Solanales</taxon>
        <taxon>Solanaceae</taxon>
        <taxon>Nicotianoideae</taxon>
        <taxon>Nicotianeae</taxon>
        <taxon>Nicotiana</taxon>
    </lineage>
</organism>
<evidence type="ECO:0000259" key="14">
    <source>
        <dbReference type="Pfam" id="PF13718"/>
    </source>
</evidence>
<comment type="catalytic activity">
    <reaction evidence="10">
        <text>a cytidine in 18S rRNA + acetyl-CoA + ATP + H2O = an N(4)-acetylcytidine in 18S rRNA + ADP + phosphate + CoA + H(+)</text>
        <dbReference type="Rhea" id="RHEA:51424"/>
        <dbReference type="Rhea" id="RHEA-COMP:13575"/>
        <dbReference type="Rhea" id="RHEA-COMP:13576"/>
        <dbReference type="ChEBI" id="CHEBI:15377"/>
        <dbReference type="ChEBI" id="CHEBI:15378"/>
        <dbReference type="ChEBI" id="CHEBI:30616"/>
        <dbReference type="ChEBI" id="CHEBI:43474"/>
        <dbReference type="ChEBI" id="CHEBI:57287"/>
        <dbReference type="ChEBI" id="CHEBI:57288"/>
        <dbReference type="ChEBI" id="CHEBI:74900"/>
        <dbReference type="ChEBI" id="CHEBI:82748"/>
        <dbReference type="ChEBI" id="CHEBI:456216"/>
    </reaction>
</comment>
<dbReference type="Pfam" id="PF05127">
    <property type="entry name" value="NAT10_TcmA_helicase"/>
    <property type="match status" value="1"/>
</dbReference>
<evidence type="ECO:0000256" key="8">
    <source>
        <dbReference type="ARBA" id="ARBA00023315"/>
    </source>
</evidence>
<dbReference type="InterPro" id="IPR013562">
    <property type="entry name" value="TmcA/NAT10_N"/>
</dbReference>
<dbReference type="GO" id="GO:0005730">
    <property type="term" value="C:nucleolus"/>
    <property type="evidence" value="ECO:0007669"/>
    <property type="project" value="UniProtKB-SubCell"/>
</dbReference>
<evidence type="ECO:0000256" key="2">
    <source>
        <dbReference type="ARBA" id="ARBA00022552"/>
    </source>
</evidence>
<feature type="binding site" evidence="10">
    <location>
        <position position="640"/>
    </location>
    <ligand>
        <name>acetyl-CoA</name>
        <dbReference type="ChEBI" id="CHEBI:57288"/>
    </ligand>
</feature>
<evidence type="ECO:0000256" key="3">
    <source>
        <dbReference type="ARBA" id="ARBA00022679"/>
    </source>
</evidence>
<keyword evidence="8 10" id="KW-0012">Acyltransferase</keyword>
<feature type="binding site" evidence="10">
    <location>
        <begin position="540"/>
        <end position="542"/>
    </location>
    <ligand>
        <name>acetyl-CoA</name>
        <dbReference type="ChEBI" id="CHEBI:57288"/>
    </ligand>
</feature>
<dbReference type="Gene3D" id="3.40.50.300">
    <property type="entry name" value="P-loop containing nucleotide triphosphate hydrolases"/>
    <property type="match status" value="1"/>
</dbReference>
<accession>A0A1J6KAY1</accession>
<dbReference type="EC" id="2.3.1.-" evidence="10"/>
<feature type="domain" description="TcmA/NAT10 helicase" evidence="12">
    <location>
        <begin position="203"/>
        <end position="399"/>
    </location>
</feature>
<sequence length="910" mass="102707">MQRGLLDPEKVEPFELFIETGGVSYCLYRDSERILGNTYGMCVLQDFEALTPNLLARTIETVEGGGLIVLLIRALSSLKSLYAMAMDVHNRFRTESHSHATPRFNERFILSIASCEMCVVMNDELKTLPISSHMKNITAVPVQEDSEGLSEAERELRNLKEQLNEDFPVGPLIRKCSTLDQGKAVITFLDAILDKTLRSTVALLAARGRGKSAALGLAVAGAVAAGYSNIYVTAPSPENLKTLFDFVCKGFTMLEYKEHLHYDIVISNNPEFKKSIVRINIYKQHRQTIQYILPHEHEKLSQVELLVVDEAAAIPLPVVRSLLGPYLVFLASTVNGYEGTGRSLSLKLLQQLEEQSQKSKSADNALSGRLFKKLELSESIRYASGDRIERWLNALLCLDVTNTIPSIRRLPQPGDCDLYYVNRDTLFSYHKDSELFLQRMMALYVASHYKNSPNDLQLMADAPAHHLFVLLGPVDESENRLPDILCVIQVCLEGQITQESAKRALREGHQPFGDQIPWKFSQQFADDVFPSLSGARIVRIATHPSAMRMGYGSAAVELLTWYFEGQLTQLSEVETEDALETPQVNVTEAAEKFSLLEENITSRTDLPPLLVPLRERRPERLHYLGVSFGLTLDLFRFWRKHKFAPFFIGNAPNSVTGEYTCMVLKALKNDDVEAAGSDEWGFYGPYYREYKRRLVELLGSTYRKMNYKLAMSVFDPKINFVEQDPTASASSEFLNFMKFVLEPHEMKRLEAYSNSLIDYPLIRDVAQKLARVYFLEHLPVSLSYAQASLLLCYGLQHKDIPEIETKMEPHSISVDEDLRDAANKVQDEMKAKSDGLLDPELIQQFAIVDREADFENALQNGSGKIVPGGVISVKSNKFKLEKHSEAETEKSGKKRNKNHSGLKSSKKTRR</sequence>
<dbReference type="Pfam" id="PF08351">
    <property type="entry name" value="TmcA_N"/>
    <property type="match status" value="1"/>
</dbReference>
<feature type="region of interest" description="Disordered" evidence="11">
    <location>
        <begin position="881"/>
        <end position="910"/>
    </location>
</feature>
<evidence type="ECO:0000313" key="16">
    <source>
        <dbReference type="EMBL" id="OIT27221.1"/>
    </source>
</evidence>
<evidence type="ECO:0000313" key="17">
    <source>
        <dbReference type="Proteomes" id="UP000187609"/>
    </source>
</evidence>
<dbReference type="GO" id="GO:0030686">
    <property type="term" value="C:90S preribosome"/>
    <property type="evidence" value="ECO:0007669"/>
    <property type="project" value="TreeGrafter"/>
</dbReference>
<dbReference type="GO" id="GO:0051392">
    <property type="term" value="F:tRNA cytidine N4-acetyltransferase activity"/>
    <property type="evidence" value="ECO:0007669"/>
    <property type="project" value="RHEA"/>
</dbReference>
<evidence type="ECO:0000259" key="15">
    <source>
        <dbReference type="Pfam" id="PF13725"/>
    </source>
</evidence>
<dbReference type="Gramene" id="OIT27221">
    <property type="protein sequence ID" value="OIT27221"/>
    <property type="gene ID" value="A4A49_34980"/>
</dbReference>
<evidence type="ECO:0000256" key="9">
    <source>
        <dbReference type="ARBA" id="ARBA00068357"/>
    </source>
</evidence>
<dbReference type="Pfam" id="PF13725">
    <property type="entry name" value="tRNA_bind_2"/>
    <property type="match status" value="1"/>
</dbReference>
<proteinExistence type="inferred from homology"/>
<dbReference type="OMA" id="GWRIMRI"/>